<dbReference type="SUPFAM" id="SSF52768">
    <property type="entry name" value="Arginase/deacetylase"/>
    <property type="match status" value="1"/>
</dbReference>
<dbReference type="InParanoid" id="A0A1Z5J7U0"/>
<organism evidence="3 4">
    <name type="scientific">Fistulifera solaris</name>
    <name type="common">Oleaginous diatom</name>
    <dbReference type="NCBI Taxonomy" id="1519565"/>
    <lineage>
        <taxon>Eukaryota</taxon>
        <taxon>Sar</taxon>
        <taxon>Stramenopiles</taxon>
        <taxon>Ochrophyta</taxon>
        <taxon>Bacillariophyta</taxon>
        <taxon>Bacillariophyceae</taxon>
        <taxon>Bacillariophycidae</taxon>
        <taxon>Naviculales</taxon>
        <taxon>Naviculaceae</taxon>
        <taxon>Fistulifera</taxon>
    </lineage>
</organism>
<name>A0A1Z5J7U0_FISSO</name>
<dbReference type="AlphaFoldDB" id="A0A1Z5J7U0"/>
<evidence type="ECO:0000259" key="2">
    <source>
        <dbReference type="Pfam" id="PF00850"/>
    </source>
</evidence>
<dbReference type="CDD" id="cd09993">
    <property type="entry name" value="HDAC_classIV"/>
    <property type="match status" value="1"/>
</dbReference>
<dbReference type="PANTHER" id="PTHR10625:SF19">
    <property type="entry name" value="HISTONE DEACETYLASE 12"/>
    <property type="match status" value="1"/>
</dbReference>
<reference evidence="3 4" key="1">
    <citation type="journal article" date="2015" name="Plant Cell">
        <title>Oil accumulation by the oleaginous diatom Fistulifera solaris as revealed by the genome and transcriptome.</title>
        <authorList>
            <person name="Tanaka T."/>
            <person name="Maeda Y."/>
            <person name="Veluchamy A."/>
            <person name="Tanaka M."/>
            <person name="Abida H."/>
            <person name="Marechal E."/>
            <person name="Bowler C."/>
            <person name="Muto M."/>
            <person name="Sunaga Y."/>
            <person name="Tanaka M."/>
            <person name="Yoshino T."/>
            <person name="Taniguchi T."/>
            <person name="Fukuda Y."/>
            <person name="Nemoto M."/>
            <person name="Matsumoto M."/>
            <person name="Wong P.S."/>
            <person name="Aburatani S."/>
            <person name="Fujibuchi W."/>
        </authorList>
    </citation>
    <scope>NUCLEOTIDE SEQUENCE [LARGE SCALE GENOMIC DNA]</scope>
    <source>
        <strain evidence="3 4">JPCC DA0580</strain>
    </source>
</reference>
<evidence type="ECO:0000313" key="4">
    <source>
        <dbReference type="Proteomes" id="UP000198406"/>
    </source>
</evidence>
<dbReference type="GO" id="GO:0016787">
    <property type="term" value="F:hydrolase activity"/>
    <property type="evidence" value="ECO:0007669"/>
    <property type="project" value="UniProtKB-KW"/>
</dbReference>
<dbReference type="Proteomes" id="UP000198406">
    <property type="component" value="Unassembled WGS sequence"/>
</dbReference>
<accession>A0A1Z5J7U0</accession>
<dbReference type="EMBL" id="BDSP01000013">
    <property type="protein sequence ID" value="GAX09851.1"/>
    <property type="molecule type" value="Genomic_DNA"/>
</dbReference>
<dbReference type="PANTHER" id="PTHR10625">
    <property type="entry name" value="HISTONE DEACETYLASE HDAC1-RELATED"/>
    <property type="match status" value="1"/>
</dbReference>
<dbReference type="InterPro" id="IPR000286">
    <property type="entry name" value="HDACs"/>
</dbReference>
<evidence type="ECO:0000313" key="3">
    <source>
        <dbReference type="EMBL" id="GAX09851.1"/>
    </source>
</evidence>
<feature type="domain" description="Histone deacetylase" evidence="2">
    <location>
        <begin position="119"/>
        <end position="320"/>
    </location>
</feature>
<dbReference type="OrthoDB" id="437693at2759"/>
<dbReference type="GO" id="GO:0004407">
    <property type="term" value="F:histone deacetylase activity"/>
    <property type="evidence" value="ECO:0007669"/>
    <property type="project" value="InterPro"/>
</dbReference>
<proteinExistence type="predicted"/>
<protein>
    <recommendedName>
        <fullName evidence="2">Histone deacetylase domain-containing protein</fullName>
    </recommendedName>
</protein>
<dbReference type="InterPro" id="IPR044150">
    <property type="entry name" value="HDAC_classIV"/>
</dbReference>
<sequence length="347" mass="38981">MSRLRRFSSFQPHELAYSRPGLDPAKNQVHAPLVYHEKYSFANWPENHTFPMNKFARIAHALTKSLVQDHTHFFRPLDFQDMIATGWLSGPIDAIFVERFLEGQLTVEECRRIGFREQTSRPELIERTVLEVAGTVLACQLACQWGLAANVAGGTHHASMTRGAGYTILNDLAVAAHVLPKQRVLIVDCDVHQGDGTAQFGDENGPLHGKLITLSLHCQSNYPQLKAHSTIDVGLPDGLKDDDYMQALEDAVEKAIRLYDPDFCIYNAGVDIYENDVLGRLKVSEPGIRRRDRYVLDKFVTTGIPIAATVGGGYDKDVDALARRHAIVHEEAAFVWRKHKMWERGAR</sequence>
<keyword evidence="1" id="KW-0378">Hydrolase</keyword>
<comment type="caution">
    <text evidence="3">The sequence shown here is derived from an EMBL/GenBank/DDBJ whole genome shotgun (WGS) entry which is preliminary data.</text>
</comment>
<dbReference type="InterPro" id="IPR023801">
    <property type="entry name" value="His_deacetylse_dom"/>
</dbReference>
<dbReference type="PRINTS" id="PR01270">
    <property type="entry name" value="HDASUPER"/>
</dbReference>
<gene>
    <name evidence="3" type="ORF">FisN_11Lh171</name>
</gene>
<evidence type="ECO:0000256" key="1">
    <source>
        <dbReference type="ARBA" id="ARBA00022801"/>
    </source>
</evidence>
<dbReference type="Pfam" id="PF00850">
    <property type="entry name" value="Hist_deacetyl"/>
    <property type="match status" value="1"/>
</dbReference>
<keyword evidence="4" id="KW-1185">Reference proteome</keyword>
<dbReference type="GO" id="GO:0040029">
    <property type="term" value="P:epigenetic regulation of gene expression"/>
    <property type="evidence" value="ECO:0007669"/>
    <property type="project" value="TreeGrafter"/>
</dbReference>
<dbReference type="InterPro" id="IPR023696">
    <property type="entry name" value="Ureohydrolase_dom_sf"/>
</dbReference>
<dbReference type="InterPro" id="IPR037138">
    <property type="entry name" value="His_deacetylse_dom_sf"/>
</dbReference>
<dbReference type="Gene3D" id="3.40.800.20">
    <property type="entry name" value="Histone deacetylase domain"/>
    <property type="match status" value="1"/>
</dbReference>